<gene>
    <name evidence="2" type="ORF">DT23_19010</name>
</gene>
<feature type="domain" description="Integrase catalytic" evidence="1">
    <location>
        <begin position="8"/>
        <end position="173"/>
    </location>
</feature>
<evidence type="ECO:0000313" key="3">
    <source>
        <dbReference type="Proteomes" id="UP000027471"/>
    </source>
</evidence>
<dbReference type="SUPFAM" id="SSF53098">
    <property type="entry name" value="Ribonuclease H-like"/>
    <property type="match status" value="1"/>
</dbReference>
<dbReference type="GO" id="GO:0015074">
    <property type="term" value="P:DNA integration"/>
    <property type="evidence" value="ECO:0007669"/>
    <property type="project" value="InterPro"/>
</dbReference>
<dbReference type="InterPro" id="IPR036397">
    <property type="entry name" value="RNaseH_sf"/>
</dbReference>
<dbReference type="InterPro" id="IPR048020">
    <property type="entry name" value="Transpos_IS3"/>
</dbReference>
<evidence type="ECO:0000313" key="2">
    <source>
        <dbReference type="EMBL" id="KEO61260.1"/>
    </source>
</evidence>
<dbReference type="Pfam" id="PF13333">
    <property type="entry name" value="rve_2"/>
    <property type="match status" value="1"/>
</dbReference>
<comment type="caution">
    <text evidence="2">The sequence shown here is derived from an EMBL/GenBank/DDBJ whole genome shotgun (WGS) entry which is preliminary data.</text>
</comment>
<dbReference type="EMBL" id="AUNB01000006">
    <property type="protein sequence ID" value="KEO61260.1"/>
    <property type="molecule type" value="Genomic_DNA"/>
</dbReference>
<dbReference type="eggNOG" id="COG2801">
    <property type="taxonomic scope" value="Bacteria"/>
</dbReference>
<dbReference type="Gene3D" id="3.30.420.10">
    <property type="entry name" value="Ribonuclease H-like superfamily/Ribonuclease H"/>
    <property type="match status" value="1"/>
</dbReference>
<sequence>DKVNRLFKADRPNQLWVSDFTYVPTWSGTVYVAFVIDVFARRIVGWRVSTSMATQFVLDALDQAIWQRKTPDNNALVHHSDRGSQYLSIKYTERLVEFGIDPSVGTVGDSYDNALAECVIGLFKTEVINQIGPWKSIREVEWEALKWIDWYNNRRLFGPIGYITPAEAEEVFYANLNTLDKV</sequence>
<reference evidence="2 3" key="1">
    <citation type="journal article" date="2015" name="Antonie Van Leeuwenhoek">
        <title>Thioclava indica sp. nov., isolated from surface seawater of the Indian Ocean.</title>
        <authorList>
            <person name="Liu Y."/>
            <person name="Lai Q."/>
            <person name="Du J."/>
            <person name="Xu H."/>
            <person name="Jiang L."/>
            <person name="Shao Z."/>
        </authorList>
    </citation>
    <scope>NUCLEOTIDE SEQUENCE [LARGE SCALE GENOMIC DNA]</scope>
    <source>
        <strain evidence="2 3">DT23-4</strain>
    </source>
</reference>
<name>A0A074JZB2_9RHOB</name>
<proteinExistence type="predicted"/>
<dbReference type="OrthoDB" id="9803878at2"/>
<dbReference type="STRING" id="1353528.DT23_19010"/>
<dbReference type="InterPro" id="IPR012337">
    <property type="entry name" value="RNaseH-like_sf"/>
</dbReference>
<protein>
    <submittedName>
        <fullName evidence="2">Transposase IS401</fullName>
    </submittedName>
</protein>
<organism evidence="2 3">
    <name type="scientific">Thioclava indica</name>
    <dbReference type="NCBI Taxonomy" id="1353528"/>
    <lineage>
        <taxon>Bacteria</taxon>
        <taxon>Pseudomonadati</taxon>
        <taxon>Pseudomonadota</taxon>
        <taxon>Alphaproteobacteria</taxon>
        <taxon>Rhodobacterales</taxon>
        <taxon>Paracoccaceae</taxon>
        <taxon>Thioclava</taxon>
    </lineage>
</organism>
<feature type="non-terminal residue" evidence="2">
    <location>
        <position position="1"/>
    </location>
</feature>
<dbReference type="AlphaFoldDB" id="A0A074JZB2"/>
<accession>A0A074JZB2</accession>
<evidence type="ECO:0000259" key="1">
    <source>
        <dbReference type="PROSITE" id="PS50994"/>
    </source>
</evidence>
<dbReference type="InterPro" id="IPR050900">
    <property type="entry name" value="Transposase_IS3/IS150/IS904"/>
</dbReference>
<keyword evidence="3" id="KW-1185">Reference proteome</keyword>
<dbReference type="PANTHER" id="PTHR46889">
    <property type="entry name" value="TRANSPOSASE INSF FOR INSERTION SEQUENCE IS3B-RELATED"/>
    <property type="match status" value="1"/>
</dbReference>
<dbReference type="GO" id="GO:0003676">
    <property type="term" value="F:nucleic acid binding"/>
    <property type="evidence" value="ECO:0007669"/>
    <property type="project" value="InterPro"/>
</dbReference>
<dbReference type="NCBIfam" id="NF033516">
    <property type="entry name" value="transpos_IS3"/>
    <property type="match status" value="1"/>
</dbReference>
<dbReference type="Pfam" id="PF00665">
    <property type="entry name" value="rve"/>
    <property type="match status" value="1"/>
</dbReference>
<dbReference type="InterPro" id="IPR001584">
    <property type="entry name" value="Integrase_cat-core"/>
</dbReference>
<dbReference type="PROSITE" id="PS50994">
    <property type="entry name" value="INTEGRASE"/>
    <property type="match status" value="1"/>
</dbReference>
<dbReference type="Proteomes" id="UP000027471">
    <property type="component" value="Unassembled WGS sequence"/>
</dbReference>
<dbReference type="RefSeq" id="WP_038128062.1">
    <property type="nucleotide sequence ID" value="NZ_AUNB01000006.1"/>
</dbReference>
<feature type="non-terminal residue" evidence="2">
    <location>
        <position position="182"/>
    </location>
</feature>
<dbReference type="PANTHER" id="PTHR46889:SF5">
    <property type="entry name" value="INTEGRASE PROTEIN"/>
    <property type="match status" value="1"/>
</dbReference>